<dbReference type="GO" id="GO:0008233">
    <property type="term" value="F:peptidase activity"/>
    <property type="evidence" value="ECO:0007669"/>
    <property type="project" value="UniProtKB-KW"/>
</dbReference>
<evidence type="ECO:0000313" key="2">
    <source>
        <dbReference type="EMBL" id="TYK26326.1"/>
    </source>
</evidence>
<dbReference type="EMBL" id="SSTD01003480">
    <property type="protein sequence ID" value="TYK26326.1"/>
    <property type="molecule type" value="Genomic_DNA"/>
</dbReference>
<dbReference type="Proteomes" id="UP000321947">
    <property type="component" value="Unassembled WGS sequence"/>
</dbReference>
<comment type="caution">
    <text evidence="2">The sequence shown here is derived from an EMBL/GenBank/DDBJ whole genome shotgun (WGS) entry which is preliminary data.</text>
</comment>
<accession>A0A5D3DRS0</accession>
<dbReference type="EMBL" id="SSTE01000699">
    <property type="protein sequence ID" value="KAA0067091.1"/>
    <property type="molecule type" value="Genomic_DNA"/>
</dbReference>
<keyword evidence="2" id="KW-0645">Protease</keyword>
<dbReference type="AlphaFoldDB" id="A0A5D3DRS0"/>
<dbReference type="GO" id="GO:0006508">
    <property type="term" value="P:proteolysis"/>
    <property type="evidence" value="ECO:0007669"/>
    <property type="project" value="UniProtKB-KW"/>
</dbReference>
<proteinExistence type="predicted"/>
<sequence length="168" mass="19607">MKCLNDQKITWKQFKESFYAKFFSVSLRYAKQQQFLNQEHDNMAVEQYKVVRNKDARTGKFVIVDMSLHKRADSFKAARRWLTPEIAVARKTLRELPVCHGCGRSHGGRYLAGSGVFYKCKQLRTTSNQTSIFQYYGDRYHHSSRGRASQYYGDRYTPNLGALRICVV</sequence>
<protein>
    <submittedName>
        <fullName evidence="2">Gag protease polyprotein</fullName>
    </submittedName>
</protein>
<name>A0A5D3DRS0_CUCMM</name>
<reference evidence="3 4" key="1">
    <citation type="submission" date="2019-08" db="EMBL/GenBank/DDBJ databases">
        <title>Draft genome sequences of two oriental melons (Cucumis melo L. var makuwa).</title>
        <authorList>
            <person name="Kwon S.-Y."/>
        </authorList>
    </citation>
    <scope>NUCLEOTIDE SEQUENCE [LARGE SCALE GENOMIC DNA]</scope>
    <source>
        <strain evidence="4">cv. Chang Bougi</strain>
        <strain evidence="3">cv. SW 3</strain>
        <tissue evidence="2">Leaf</tissue>
    </source>
</reference>
<keyword evidence="2" id="KW-0378">Hydrolase</keyword>
<gene>
    <name evidence="2" type="ORF">E5676_scaffold14G001090</name>
    <name evidence="1" type="ORF">E6C27_scaffold38G001460</name>
</gene>
<evidence type="ECO:0000313" key="4">
    <source>
        <dbReference type="Proteomes" id="UP000321947"/>
    </source>
</evidence>
<evidence type="ECO:0000313" key="1">
    <source>
        <dbReference type="EMBL" id="KAA0067091.1"/>
    </source>
</evidence>
<evidence type="ECO:0000313" key="3">
    <source>
        <dbReference type="Proteomes" id="UP000321393"/>
    </source>
</evidence>
<organism evidence="2 4">
    <name type="scientific">Cucumis melo var. makuwa</name>
    <name type="common">Oriental melon</name>
    <dbReference type="NCBI Taxonomy" id="1194695"/>
    <lineage>
        <taxon>Eukaryota</taxon>
        <taxon>Viridiplantae</taxon>
        <taxon>Streptophyta</taxon>
        <taxon>Embryophyta</taxon>
        <taxon>Tracheophyta</taxon>
        <taxon>Spermatophyta</taxon>
        <taxon>Magnoliopsida</taxon>
        <taxon>eudicotyledons</taxon>
        <taxon>Gunneridae</taxon>
        <taxon>Pentapetalae</taxon>
        <taxon>rosids</taxon>
        <taxon>fabids</taxon>
        <taxon>Cucurbitales</taxon>
        <taxon>Cucurbitaceae</taxon>
        <taxon>Benincaseae</taxon>
        <taxon>Cucumis</taxon>
    </lineage>
</organism>
<dbReference type="Proteomes" id="UP000321393">
    <property type="component" value="Unassembled WGS sequence"/>
</dbReference>